<evidence type="ECO:0000256" key="2">
    <source>
        <dbReference type="ARBA" id="ARBA00022723"/>
    </source>
</evidence>
<dbReference type="Gene3D" id="3.40.50.1220">
    <property type="entry name" value="TPP-binding domain"/>
    <property type="match status" value="1"/>
</dbReference>
<dbReference type="PANTHER" id="PTHR42916:SF1">
    <property type="entry name" value="PROTEIN PHYLLO, CHLOROPLASTIC"/>
    <property type="match status" value="1"/>
</dbReference>
<dbReference type="InterPro" id="IPR004433">
    <property type="entry name" value="MenaQ_synth_MenD"/>
</dbReference>
<sequence>MNREYSREIICNLLEWGVEEFYVCAGARDIPLIETVCNIKSNHKIVFNHFEERSAAFYALGRIKSLKKPVAIITTSGTAVGELLPAVMEAYYSNLPLILITADRPKSYRSTGSPQSAEQKDIFGVYVSACFDLSPGQRFDLSNIPKNKPLHFNICFDIPLQSGDIKEIPFIQNDKNINLQEINSRLFDHNKNKLESFISKSKNLLVIISQLNENNYTGIIEFIKNLNAPVYLESISNIRESKDLVHLRINCADKIWAHSIKSDFKIDSILKIGGTPTHRIWRDLDETYKNIKVLSISNSNFPGMPNTESINTPVELFLSNIKIRKYSFDDSKINQFLSLDKKCYLKLNELFEIYPEAEESIFYHLSKIIEINSRVYLGNSLPIRNWDLSASYDYKNFKIDASRGLNGIDGQISSFLGFADEFSSENWGIFGDLTTLYDMAGLWMLSQRPNLITNIVIINNKGGKIFNKVLKGEASTLCQNNHDFDFKYLAKFWRISYELHKNSKNIQTSKKSRIIEVQPDPFQTDLFSKHYSEI</sequence>
<comment type="caution">
    <text evidence="7">The sequence shown here is derived from an EMBL/GenBank/DDBJ whole genome shotgun (WGS) entry which is preliminary data.</text>
</comment>
<dbReference type="EMBL" id="WFLM01000001">
    <property type="protein sequence ID" value="KAB8040399.1"/>
    <property type="molecule type" value="Genomic_DNA"/>
</dbReference>
<proteinExistence type="predicted"/>
<evidence type="ECO:0000259" key="6">
    <source>
        <dbReference type="Pfam" id="PF02776"/>
    </source>
</evidence>
<gene>
    <name evidence="7" type="primary">menD</name>
    <name evidence="7" type="ORF">GCL60_00345</name>
</gene>
<dbReference type="PIRSF" id="PIRSF004983">
    <property type="entry name" value="MenD"/>
    <property type="match status" value="1"/>
</dbReference>
<feature type="domain" description="Thiamine pyrophosphate enzyme N-terminal TPP-binding" evidence="6">
    <location>
        <begin position="12"/>
        <end position="119"/>
    </location>
</feature>
<evidence type="ECO:0000256" key="3">
    <source>
        <dbReference type="ARBA" id="ARBA00022842"/>
    </source>
</evidence>
<reference evidence="7 8" key="1">
    <citation type="submission" date="2019-10" db="EMBL/GenBank/DDBJ databases">
        <title>New species of Slilvanegrellaceae.</title>
        <authorList>
            <person name="Pitt A."/>
            <person name="Hahn M.W."/>
        </authorList>
    </citation>
    <scope>NUCLEOTIDE SEQUENCE [LARGE SCALE GENOMIC DNA]</scope>
    <source>
        <strain evidence="7 8">SP-Ram-0.45-NSY-1</strain>
    </source>
</reference>
<dbReference type="InterPro" id="IPR012001">
    <property type="entry name" value="Thiamin_PyroP_enz_TPP-bd_dom"/>
</dbReference>
<keyword evidence="8" id="KW-1185">Reference proteome</keyword>
<dbReference type="GO" id="GO:0030976">
    <property type="term" value="F:thiamine pyrophosphate binding"/>
    <property type="evidence" value="ECO:0007669"/>
    <property type="project" value="InterPro"/>
</dbReference>
<keyword evidence="1 7" id="KW-0808">Transferase</keyword>
<dbReference type="SUPFAM" id="SSF52518">
    <property type="entry name" value="Thiamin diphosphate-binding fold (THDP-binding)"/>
    <property type="match status" value="2"/>
</dbReference>
<keyword evidence="4" id="KW-0786">Thiamine pyrophosphate</keyword>
<dbReference type="GO" id="GO:0009234">
    <property type="term" value="P:menaquinone biosynthetic process"/>
    <property type="evidence" value="ECO:0007669"/>
    <property type="project" value="InterPro"/>
</dbReference>
<dbReference type="OrthoDB" id="5287925at2"/>
<evidence type="ECO:0000256" key="5">
    <source>
        <dbReference type="ARBA" id="ARBA00023211"/>
    </source>
</evidence>
<organism evidence="7 8">
    <name type="scientific">Silvanigrella paludirubra</name>
    <dbReference type="NCBI Taxonomy" id="2499159"/>
    <lineage>
        <taxon>Bacteria</taxon>
        <taxon>Pseudomonadati</taxon>
        <taxon>Bdellovibrionota</taxon>
        <taxon>Oligoflexia</taxon>
        <taxon>Silvanigrellales</taxon>
        <taxon>Silvanigrellaceae</taxon>
        <taxon>Silvanigrella</taxon>
    </lineage>
</organism>
<dbReference type="AlphaFoldDB" id="A0A6N6VWL4"/>
<dbReference type="NCBIfam" id="TIGR00173">
    <property type="entry name" value="menD"/>
    <property type="match status" value="1"/>
</dbReference>
<dbReference type="PANTHER" id="PTHR42916">
    <property type="entry name" value="2-SUCCINYL-5-ENOLPYRUVYL-6-HYDROXY-3-CYCLOHEXENE-1-CARBOXYLATE SYNTHASE"/>
    <property type="match status" value="1"/>
</dbReference>
<dbReference type="Gene3D" id="3.40.50.970">
    <property type="match status" value="2"/>
</dbReference>
<keyword evidence="5" id="KW-0464">Manganese</keyword>
<dbReference type="Proteomes" id="UP000437748">
    <property type="component" value="Unassembled WGS sequence"/>
</dbReference>
<dbReference type="RefSeq" id="WP_153417913.1">
    <property type="nucleotide sequence ID" value="NZ_WFLM01000001.1"/>
</dbReference>
<keyword evidence="3" id="KW-0460">Magnesium</keyword>
<evidence type="ECO:0000256" key="1">
    <source>
        <dbReference type="ARBA" id="ARBA00022679"/>
    </source>
</evidence>
<dbReference type="InterPro" id="IPR029061">
    <property type="entry name" value="THDP-binding"/>
</dbReference>
<keyword evidence="2" id="KW-0479">Metal-binding</keyword>
<dbReference type="Pfam" id="PF02776">
    <property type="entry name" value="TPP_enzyme_N"/>
    <property type="match status" value="1"/>
</dbReference>
<dbReference type="EC" id="2.2.1.9" evidence="7"/>
<dbReference type="GO" id="GO:0070204">
    <property type="term" value="F:2-succinyl-5-enolpyruvyl-6-hydroxy-3-cyclohexene-1-carboxylic-acid synthase activity"/>
    <property type="evidence" value="ECO:0007669"/>
    <property type="project" value="UniProtKB-EC"/>
</dbReference>
<accession>A0A6N6VWL4</accession>
<protein>
    <submittedName>
        <fullName evidence="7">2-succinyl-5-enolpyruvyl-6-hydroxy-3-cyclohexene-1-carboxylic-acid synthase</fullName>
        <ecNumber evidence="7">2.2.1.9</ecNumber>
    </submittedName>
</protein>
<evidence type="ECO:0000256" key="4">
    <source>
        <dbReference type="ARBA" id="ARBA00023052"/>
    </source>
</evidence>
<evidence type="ECO:0000313" key="7">
    <source>
        <dbReference type="EMBL" id="KAB8040399.1"/>
    </source>
</evidence>
<dbReference type="GO" id="GO:0046872">
    <property type="term" value="F:metal ion binding"/>
    <property type="evidence" value="ECO:0007669"/>
    <property type="project" value="UniProtKB-KW"/>
</dbReference>
<evidence type="ECO:0000313" key="8">
    <source>
        <dbReference type="Proteomes" id="UP000437748"/>
    </source>
</evidence>
<name>A0A6N6VWL4_9BACT</name>